<gene>
    <name evidence="9" type="primary">hisC</name>
    <name evidence="11" type="ORF">AUJ95_08190</name>
</gene>
<dbReference type="Gene3D" id="3.90.1150.10">
    <property type="entry name" value="Aspartate Aminotransferase, domain 1"/>
    <property type="match status" value="1"/>
</dbReference>
<feature type="domain" description="Aminotransferase class I/classII large" evidence="10">
    <location>
        <begin position="27"/>
        <end position="344"/>
    </location>
</feature>
<sequence length="361" mass="40749">MKWLNEFVRDEIKGLQSYSVPDITCRIKLDAHENPYSLPSFVQKKIEQACSWLAFNRYPDPCARVLRENLSLKLSVDSEMIMMGNGSDELILYLLLCFGSKQVVFPTPTFAMYDILAKCAFSRPIGIPLGDGFEINEGKIIEQARQEPSIIFLSYPNNPTGNCFVTERIERIISQTQSLIVIDEAYYEFSQETFLPWVHECERVVVLRTLSKAFGLAGLRVGYMIAQPQVINEVQKVKLPYNLNAFSQVSASLAIENAPLFLPIVQGIMDEQKRIAEGLDAIYGIKVYPSKANFILFKIAEDICAKDIFDLLINEGILIRYLSDTPGLSNCLRVTVGRPDENNEFLGAMKRIMGGKDEQTS</sequence>
<comment type="similarity">
    <text evidence="2 9">Belongs to the class-II pyridoxal-phosphate-dependent aminotransferase family. Histidinol-phosphate aminotransferase subfamily.</text>
</comment>
<evidence type="ECO:0000256" key="8">
    <source>
        <dbReference type="ARBA" id="ARBA00023102"/>
    </source>
</evidence>
<dbReference type="CDD" id="cd00609">
    <property type="entry name" value="AAT_like"/>
    <property type="match status" value="1"/>
</dbReference>
<dbReference type="InterPro" id="IPR015424">
    <property type="entry name" value="PyrdxlP-dep_Trfase"/>
</dbReference>
<dbReference type="InterPro" id="IPR004839">
    <property type="entry name" value="Aminotransferase_I/II_large"/>
</dbReference>
<evidence type="ECO:0000256" key="2">
    <source>
        <dbReference type="ARBA" id="ARBA00007970"/>
    </source>
</evidence>
<dbReference type="GO" id="GO:0000105">
    <property type="term" value="P:L-histidine biosynthetic process"/>
    <property type="evidence" value="ECO:0007669"/>
    <property type="project" value="UniProtKB-UniRule"/>
</dbReference>
<dbReference type="Pfam" id="PF00155">
    <property type="entry name" value="Aminotran_1_2"/>
    <property type="match status" value="1"/>
</dbReference>
<keyword evidence="4 9" id="KW-0032">Aminotransferase</keyword>
<comment type="catalytic activity">
    <reaction evidence="9">
        <text>L-histidinol phosphate + 2-oxoglutarate = 3-(imidazol-4-yl)-2-oxopropyl phosphate + L-glutamate</text>
        <dbReference type="Rhea" id="RHEA:23744"/>
        <dbReference type="ChEBI" id="CHEBI:16810"/>
        <dbReference type="ChEBI" id="CHEBI:29985"/>
        <dbReference type="ChEBI" id="CHEBI:57766"/>
        <dbReference type="ChEBI" id="CHEBI:57980"/>
        <dbReference type="EC" id="2.6.1.9"/>
    </reaction>
</comment>
<dbReference type="PROSITE" id="PS00599">
    <property type="entry name" value="AA_TRANSFER_CLASS_2"/>
    <property type="match status" value="1"/>
</dbReference>
<comment type="subunit">
    <text evidence="3 9">Homodimer.</text>
</comment>
<dbReference type="PANTHER" id="PTHR42885">
    <property type="entry name" value="HISTIDINOL-PHOSPHATE AMINOTRANSFERASE-RELATED"/>
    <property type="match status" value="1"/>
</dbReference>
<protein>
    <recommendedName>
        <fullName evidence="9">Histidinol-phosphate aminotransferase</fullName>
        <ecNumber evidence="9">2.6.1.9</ecNumber>
    </recommendedName>
    <alternativeName>
        <fullName evidence="9">Imidazole acetol-phosphate transaminase</fullName>
    </alternativeName>
</protein>
<dbReference type="GO" id="GO:0004400">
    <property type="term" value="F:histidinol-phosphate transaminase activity"/>
    <property type="evidence" value="ECO:0007669"/>
    <property type="project" value="UniProtKB-UniRule"/>
</dbReference>
<dbReference type="AlphaFoldDB" id="A0A1J5DMU0"/>
<evidence type="ECO:0000256" key="7">
    <source>
        <dbReference type="ARBA" id="ARBA00022898"/>
    </source>
</evidence>
<dbReference type="EMBL" id="MNYI01000211">
    <property type="protein sequence ID" value="OIP37388.1"/>
    <property type="molecule type" value="Genomic_DNA"/>
</dbReference>
<dbReference type="InterPro" id="IPR015421">
    <property type="entry name" value="PyrdxlP-dep_Trfase_major"/>
</dbReference>
<dbReference type="EC" id="2.6.1.9" evidence="9"/>
<keyword evidence="8 9" id="KW-0368">Histidine biosynthesis</keyword>
<dbReference type="UniPathway" id="UPA00031">
    <property type="reaction ID" value="UER00012"/>
</dbReference>
<keyword evidence="7 9" id="KW-0663">Pyridoxal phosphate</keyword>
<keyword evidence="5 9" id="KW-0028">Amino-acid biosynthesis</keyword>
<accession>A0A1J5DMU0</accession>
<dbReference type="HAMAP" id="MF_01023">
    <property type="entry name" value="HisC_aminotrans_2"/>
    <property type="match status" value="1"/>
</dbReference>
<comment type="cofactor">
    <cofactor evidence="1 9">
        <name>pyridoxal 5'-phosphate</name>
        <dbReference type="ChEBI" id="CHEBI:597326"/>
    </cofactor>
</comment>
<evidence type="ECO:0000313" key="11">
    <source>
        <dbReference type="EMBL" id="OIP37388.1"/>
    </source>
</evidence>
<dbReference type="Gene3D" id="3.40.640.10">
    <property type="entry name" value="Type I PLP-dependent aspartate aminotransferase-like (Major domain)"/>
    <property type="match status" value="1"/>
</dbReference>
<dbReference type="InterPro" id="IPR005861">
    <property type="entry name" value="HisP_aminotrans"/>
</dbReference>
<dbReference type="GO" id="GO:0030170">
    <property type="term" value="F:pyridoxal phosphate binding"/>
    <property type="evidence" value="ECO:0007669"/>
    <property type="project" value="InterPro"/>
</dbReference>
<evidence type="ECO:0000256" key="6">
    <source>
        <dbReference type="ARBA" id="ARBA00022679"/>
    </source>
</evidence>
<proteinExistence type="inferred from homology"/>
<dbReference type="SUPFAM" id="SSF53383">
    <property type="entry name" value="PLP-dependent transferases"/>
    <property type="match status" value="1"/>
</dbReference>
<name>A0A1J5DMU0_9BACT</name>
<dbReference type="PANTHER" id="PTHR42885:SF2">
    <property type="entry name" value="HISTIDINOL-PHOSPHATE AMINOTRANSFERASE"/>
    <property type="match status" value="1"/>
</dbReference>
<comment type="caution">
    <text evidence="11">The sequence shown here is derived from an EMBL/GenBank/DDBJ whole genome shotgun (WGS) entry which is preliminary data.</text>
</comment>
<feature type="modified residue" description="N6-(pyridoxal phosphate)lysine" evidence="9">
    <location>
        <position position="212"/>
    </location>
</feature>
<evidence type="ECO:0000256" key="4">
    <source>
        <dbReference type="ARBA" id="ARBA00022576"/>
    </source>
</evidence>
<dbReference type="InterPro" id="IPR015422">
    <property type="entry name" value="PyrdxlP-dep_Trfase_small"/>
</dbReference>
<dbReference type="Proteomes" id="UP000183085">
    <property type="component" value="Unassembled WGS sequence"/>
</dbReference>
<evidence type="ECO:0000313" key="12">
    <source>
        <dbReference type="Proteomes" id="UP000183085"/>
    </source>
</evidence>
<evidence type="ECO:0000256" key="3">
    <source>
        <dbReference type="ARBA" id="ARBA00011738"/>
    </source>
</evidence>
<evidence type="ECO:0000256" key="9">
    <source>
        <dbReference type="HAMAP-Rule" id="MF_01023"/>
    </source>
</evidence>
<organism evidence="11 12">
    <name type="scientific">Candidatus Desantisbacteria bacterium CG2_30_40_21</name>
    <dbReference type="NCBI Taxonomy" id="1817895"/>
    <lineage>
        <taxon>Bacteria</taxon>
        <taxon>Candidatus Desantisiibacteriota</taxon>
    </lineage>
</organism>
<dbReference type="STRING" id="1817895.AUJ95_08190"/>
<dbReference type="NCBIfam" id="TIGR01141">
    <property type="entry name" value="hisC"/>
    <property type="match status" value="1"/>
</dbReference>
<keyword evidence="6 9" id="KW-0808">Transferase</keyword>
<comment type="pathway">
    <text evidence="9">Amino-acid biosynthesis; L-histidine biosynthesis; L-histidine from 5-phospho-alpha-D-ribose 1-diphosphate: step 7/9.</text>
</comment>
<evidence type="ECO:0000256" key="5">
    <source>
        <dbReference type="ARBA" id="ARBA00022605"/>
    </source>
</evidence>
<evidence type="ECO:0000259" key="10">
    <source>
        <dbReference type="Pfam" id="PF00155"/>
    </source>
</evidence>
<reference evidence="11 12" key="1">
    <citation type="journal article" date="2016" name="Environ. Microbiol.">
        <title>Genomic resolution of a cold subsurface aquifer community provides metabolic insights for novel microbes adapted to high CO concentrations.</title>
        <authorList>
            <person name="Probst A.J."/>
            <person name="Castelle C.J."/>
            <person name="Singh A."/>
            <person name="Brown C.T."/>
            <person name="Anantharaman K."/>
            <person name="Sharon I."/>
            <person name="Hug L.A."/>
            <person name="Burstein D."/>
            <person name="Emerson J.B."/>
            <person name="Thomas B.C."/>
            <person name="Banfield J.F."/>
        </authorList>
    </citation>
    <scope>NUCLEOTIDE SEQUENCE [LARGE SCALE GENOMIC DNA]</scope>
    <source>
        <strain evidence="11">CG2_30_40_21</strain>
    </source>
</reference>
<dbReference type="InterPro" id="IPR001917">
    <property type="entry name" value="Aminotrans_II_pyridoxalP_BS"/>
</dbReference>
<evidence type="ECO:0000256" key="1">
    <source>
        <dbReference type="ARBA" id="ARBA00001933"/>
    </source>
</evidence>